<keyword evidence="4" id="KW-0539">Nucleus</keyword>
<feature type="compositionally biased region" description="Low complexity" evidence="5">
    <location>
        <begin position="479"/>
        <end position="497"/>
    </location>
</feature>
<accession>A0A6J1SN40</accession>
<feature type="compositionally biased region" description="Basic and acidic residues" evidence="5">
    <location>
        <begin position="293"/>
        <end position="304"/>
    </location>
</feature>
<feature type="compositionally biased region" description="Basic and acidic residues" evidence="5">
    <location>
        <begin position="340"/>
        <end position="349"/>
    </location>
</feature>
<keyword evidence="6" id="KW-1185">Reference proteome</keyword>
<dbReference type="GO" id="GO:0006271">
    <property type="term" value="P:DNA strand elongation involved in DNA replication"/>
    <property type="evidence" value="ECO:0007669"/>
    <property type="project" value="TreeGrafter"/>
</dbReference>
<dbReference type="GO" id="GO:0006297">
    <property type="term" value="P:nucleotide-excision repair, DNA gap filling"/>
    <property type="evidence" value="ECO:0007669"/>
    <property type="project" value="TreeGrafter"/>
</dbReference>
<evidence type="ECO:0000313" key="6">
    <source>
        <dbReference type="Proteomes" id="UP000504606"/>
    </source>
</evidence>
<dbReference type="GO" id="GO:0003887">
    <property type="term" value="F:DNA-directed DNA polymerase activity"/>
    <property type="evidence" value="ECO:0007669"/>
    <property type="project" value="TreeGrafter"/>
</dbReference>
<proteinExistence type="predicted"/>
<feature type="compositionally biased region" description="Basic and acidic residues" evidence="5">
    <location>
        <begin position="313"/>
        <end position="324"/>
    </location>
</feature>
<evidence type="ECO:0000256" key="2">
    <source>
        <dbReference type="ARBA" id="ARBA00017589"/>
    </source>
</evidence>
<evidence type="ECO:0000256" key="4">
    <source>
        <dbReference type="ARBA" id="ARBA00023242"/>
    </source>
</evidence>
<feature type="compositionally biased region" description="Basic and acidic residues" evidence="5">
    <location>
        <begin position="187"/>
        <end position="214"/>
    </location>
</feature>
<evidence type="ECO:0000256" key="3">
    <source>
        <dbReference type="ARBA" id="ARBA00022705"/>
    </source>
</evidence>
<dbReference type="KEGG" id="foc:113207544"/>
<name>A0A6J1SN40_FRAOC</name>
<gene>
    <name evidence="7" type="primary">LOC113207544</name>
</gene>
<protein>
    <recommendedName>
        <fullName evidence="2">DNA polymerase delta subunit 3</fullName>
    </recommendedName>
</protein>
<dbReference type="Gene3D" id="3.90.1030.20">
    <property type="entry name" value="DNA polymerase delta, p66 (Cdc27) subunit, wHTH domain"/>
    <property type="match status" value="1"/>
</dbReference>
<feature type="compositionally biased region" description="Acidic residues" evidence="5">
    <location>
        <begin position="360"/>
        <end position="371"/>
    </location>
</feature>
<dbReference type="Pfam" id="PF09507">
    <property type="entry name" value="CDC27"/>
    <property type="match status" value="1"/>
</dbReference>
<evidence type="ECO:0000313" key="7">
    <source>
        <dbReference type="RefSeq" id="XP_026279946.1"/>
    </source>
</evidence>
<dbReference type="FunFam" id="3.90.1030.20:FF:000002">
    <property type="entry name" value="DNA polymerase delta subunit"/>
    <property type="match status" value="1"/>
</dbReference>
<dbReference type="GO" id="GO:1904161">
    <property type="term" value="P:DNA synthesis involved in UV-damage excision repair"/>
    <property type="evidence" value="ECO:0007669"/>
    <property type="project" value="TreeGrafter"/>
</dbReference>
<sequence>MCSVSSNRATINHTEMDGKCEEMYLQNLEEFVMDEDKIVTYKWLSKTLNIHVNQSKQLLYTFCKDKKDLVSATFLIAGKLRCNGECHMVVVGQDQYEEMKLSFESLSSEHVYSIQRAKKTPSLSTLYTVNTQPFDEKEGVESLGAIRCKESVRRAAEELALLRITVPPPAPAKVVPKQTQSAASSSKESEKVSPLKSKSEERNGKEPATKDKAKGGLAAMFAAQTSKASKSTAASSSTTKNNTAGKKTGGISNFFSKVSKEEPTEKSSKPDGNKEPTVKTCEEESVDVENVSEEAKEICDDIPSKHSSSVTAKVEKKPSPESKSKQTPKATKQNKKKRVKAQEKKDDGKKRKRIRQISDSSDDDIFDEEEDKVSSREPSPVPVLEAKALESDEEDDVIPPTPDAGSSSGRVRRKRKVNKDKTFMDDDGYVVTQKVTEYESYSESDTENQESKKMKEPPSTASSKESPSSSKSKTKKGKAPASKKPSPIKNKSPAKNKQQSLMNFFKKKD</sequence>
<feature type="region of interest" description="Disordered" evidence="5">
    <location>
        <begin position="169"/>
        <end position="509"/>
    </location>
</feature>
<dbReference type="RefSeq" id="XP_026279946.1">
    <property type="nucleotide sequence ID" value="XM_026424161.2"/>
</dbReference>
<dbReference type="AlphaFoldDB" id="A0A6J1SN40"/>
<reference evidence="7" key="1">
    <citation type="submission" date="2025-08" db="UniProtKB">
        <authorList>
            <consortium name="RefSeq"/>
        </authorList>
    </citation>
    <scope>IDENTIFICATION</scope>
    <source>
        <tissue evidence="7">Whole organism</tissue>
    </source>
</reference>
<comment type="subcellular location">
    <subcellularLocation>
        <location evidence="1">Nucleus</location>
    </subcellularLocation>
</comment>
<dbReference type="OrthoDB" id="514823at2759"/>
<evidence type="ECO:0000256" key="1">
    <source>
        <dbReference type="ARBA" id="ARBA00004123"/>
    </source>
</evidence>
<feature type="compositionally biased region" description="Acidic residues" evidence="5">
    <location>
        <begin position="283"/>
        <end position="292"/>
    </location>
</feature>
<feature type="compositionally biased region" description="Basic and acidic residues" evidence="5">
    <location>
        <begin position="258"/>
        <end position="282"/>
    </location>
</feature>
<feature type="compositionally biased region" description="Low complexity" evidence="5">
    <location>
        <begin position="457"/>
        <end position="471"/>
    </location>
</feature>
<dbReference type="CTD" id="10714"/>
<dbReference type="PANTHER" id="PTHR17598">
    <property type="entry name" value="DNA POLYMERASE DELTA SUBUNIT 3"/>
    <property type="match status" value="1"/>
</dbReference>
<keyword evidence="3" id="KW-0235">DNA replication</keyword>
<dbReference type="Proteomes" id="UP000504606">
    <property type="component" value="Unplaced"/>
</dbReference>
<dbReference type="PANTHER" id="PTHR17598:SF13">
    <property type="entry name" value="DNA POLYMERASE DELTA SUBUNIT 3"/>
    <property type="match status" value="1"/>
</dbReference>
<organism evidence="6 7">
    <name type="scientific">Frankliniella occidentalis</name>
    <name type="common">Western flower thrips</name>
    <name type="synonym">Euthrips occidentalis</name>
    <dbReference type="NCBI Taxonomy" id="133901"/>
    <lineage>
        <taxon>Eukaryota</taxon>
        <taxon>Metazoa</taxon>
        <taxon>Ecdysozoa</taxon>
        <taxon>Arthropoda</taxon>
        <taxon>Hexapoda</taxon>
        <taxon>Insecta</taxon>
        <taxon>Pterygota</taxon>
        <taxon>Neoptera</taxon>
        <taxon>Paraneoptera</taxon>
        <taxon>Thysanoptera</taxon>
        <taxon>Terebrantia</taxon>
        <taxon>Thripoidea</taxon>
        <taxon>Thripidae</taxon>
        <taxon>Frankliniella</taxon>
    </lineage>
</organism>
<feature type="compositionally biased region" description="Low complexity" evidence="5">
    <location>
        <begin position="172"/>
        <end position="186"/>
    </location>
</feature>
<dbReference type="GO" id="GO:0043625">
    <property type="term" value="C:delta DNA polymerase complex"/>
    <property type="evidence" value="ECO:0007669"/>
    <property type="project" value="InterPro"/>
</dbReference>
<feature type="compositionally biased region" description="Low complexity" evidence="5">
    <location>
        <begin position="222"/>
        <end position="250"/>
    </location>
</feature>
<dbReference type="InterPro" id="IPR041913">
    <property type="entry name" value="POLD3_sf"/>
</dbReference>
<dbReference type="InterPro" id="IPR019038">
    <property type="entry name" value="POLD3"/>
</dbReference>
<evidence type="ECO:0000256" key="5">
    <source>
        <dbReference type="SAM" id="MobiDB-lite"/>
    </source>
</evidence>
<dbReference type="GeneID" id="113207544"/>